<feature type="active site" description="Proton acceptor; for dehydratase activity" evidence="5">
    <location>
        <position position="1435"/>
    </location>
</feature>
<feature type="domain" description="PKS/mFAS DH" evidence="9">
    <location>
        <begin position="1403"/>
        <end position="1676"/>
    </location>
</feature>
<keyword evidence="1" id="KW-0596">Phosphopantetheine</keyword>
<dbReference type="Proteomes" id="UP001501251">
    <property type="component" value="Unassembled WGS sequence"/>
</dbReference>
<evidence type="ECO:0000256" key="3">
    <source>
        <dbReference type="ARBA" id="ARBA00022679"/>
    </source>
</evidence>
<dbReference type="SMART" id="SM00825">
    <property type="entry name" value="PKS_KS"/>
    <property type="match status" value="1"/>
</dbReference>
<dbReference type="InterPro" id="IPR050091">
    <property type="entry name" value="PKS_NRPS_Biosynth_Enz"/>
</dbReference>
<dbReference type="SUPFAM" id="SSF52151">
    <property type="entry name" value="FabD/lysophospholipase-like"/>
    <property type="match status" value="1"/>
</dbReference>
<dbReference type="InterPro" id="IPR049551">
    <property type="entry name" value="PKS_DH_C"/>
</dbReference>
<dbReference type="PROSITE" id="PS52019">
    <property type="entry name" value="PKS_MFAS_DH"/>
    <property type="match status" value="1"/>
</dbReference>
<dbReference type="SMART" id="SM00827">
    <property type="entry name" value="PKS_AT"/>
    <property type="match status" value="1"/>
</dbReference>
<dbReference type="InterPro" id="IPR049900">
    <property type="entry name" value="PKS_mFAS_DH"/>
</dbReference>
<dbReference type="SUPFAM" id="SSF51735">
    <property type="entry name" value="NAD(P)-binding Rossmann-fold domains"/>
    <property type="match status" value="2"/>
</dbReference>
<dbReference type="InterPro" id="IPR006162">
    <property type="entry name" value="Ppantetheine_attach_site"/>
</dbReference>
<evidence type="ECO:0000259" key="7">
    <source>
        <dbReference type="PROSITE" id="PS50075"/>
    </source>
</evidence>
<dbReference type="Gene3D" id="3.30.70.3290">
    <property type="match status" value="1"/>
</dbReference>
<dbReference type="Gene3D" id="3.10.129.110">
    <property type="entry name" value="Polyketide synthase dehydratase"/>
    <property type="match status" value="1"/>
</dbReference>
<dbReference type="InterPro" id="IPR042104">
    <property type="entry name" value="PKS_dehydratase_sf"/>
</dbReference>
<dbReference type="PROSITE" id="PS00012">
    <property type="entry name" value="PHOSPHOPANTETHEINE"/>
    <property type="match status" value="1"/>
</dbReference>
<evidence type="ECO:0000256" key="4">
    <source>
        <dbReference type="ARBA" id="ARBA00023315"/>
    </source>
</evidence>
<dbReference type="Gene3D" id="3.40.47.10">
    <property type="match status" value="1"/>
</dbReference>
<protein>
    <submittedName>
        <fullName evidence="10">Type I polyketide synthase</fullName>
    </submittedName>
</protein>
<dbReference type="Pfam" id="PF00109">
    <property type="entry name" value="ketoacyl-synt"/>
    <property type="match status" value="1"/>
</dbReference>
<feature type="domain" description="Ketosynthase family 3 (KS3)" evidence="8">
    <location>
        <begin position="40"/>
        <end position="467"/>
    </location>
</feature>
<evidence type="ECO:0000256" key="5">
    <source>
        <dbReference type="PROSITE-ProRule" id="PRU01363"/>
    </source>
</evidence>
<evidence type="ECO:0000259" key="9">
    <source>
        <dbReference type="PROSITE" id="PS52019"/>
    </source>
</evidence>
<dbReference type="InterPro" id="IPR049552">
    <property type="entry name" value="PKS_DH_N"/>
</dbReference>
<gene>
    <name evidence="10" type="ORF">GCM10022252_13530</name>
</gene>
<dbReference type="Pfam" id="PF16197">
    <property type="entry name" value="KAsynt_C_assoc"/>
    <property type="match status" value="1"/>
</dbReference>
<organism evidence="10 11">
    <name type="scientific">Streptosporangium oxazolinicum</name>
    <dbReference type="NCBI Taxonomy" id="909287"/>
    <lineage>
        <taxon>Bacteria</taxon>
        <taxon>Bacillati</taxon>
        <taxon>Actinomycetota</taxon>
        <taxon>Actinomycetes</taxon>
        <taxon>Streptosporangiales</taxon>
        <taxon>Streptosporangiaceae</taxon>
        <taxon>Streptosporangium</taxon>
    </lineage>
</organism>
<dbReference type="InterPro" id="IPR001227">
    <property type="entry name" value="Ac_transferase_dom_sf"/>
</dbReference>
<dbReference type="Pfam" id="PF14765">
    <property type="entry name" value="PS-DH"/>
    <property type="match status" value="1"/>
</dbReference>
<dbReference type="InterPro" id="IPR014030">
    <property type="entry name" value="Ketoacyl_synth_N"/>
</dbReference>
<dbReference type="SUPFAM" id="SSF47336">
    <property type="entry name" value="ACP-like"/>
    <property type="match status" value="1"/>
</dbReference>
<feature type="domain" description="Carrier" evidence="7">
    <location>
        <begin position="1780"/>
        <end position="1855"/>
    </location>
</feature>
<dbReference type="Pfam" id="PF08659">
    <property type="entry name" value="KR"/>
    <property type="match status" value="1"/>
</dbReference>
<dbReference type="EMBL" id="BAABAQ010000002">
    <property type="protein sequence ID" value="GAA4184505.1"/>
    <property type="molecule type" value="Genomic_DNA"/>
</dbReference>
<dbReference type="InterPro" id="IPR049490">
    <property type="entry name" value="C883_1060-like_KR_N"/>
</dbReference>
<dbReference type="Gene3D" id="3.40.50.1820">
    <property type="entry name" value="alpha/beta hydrolase"/>
    <property type="match status" value="1"/>
</dbReference>
<dbReference type="Pfam" id="PF21394">
    <property type="entry name" value="Beta-ketacyl_N"/>
    <property type="match status" value="1"/>
</dbReference>
<dbReference type="Gene3D" id="3.40.366.10">
    <property type="entry name" value="Malonyl-Coenzyme A Acyl Carrier Protein, domain 2"/>
    <property type="match status" value="1"/>
</dbReference>
<keyword evidence="4" id="KW-0012">Acyltransferase</keyword>
<name>A0ABP8AII7_9ACTN</name>
<dbReference type="PANTHER" id="PTHR43775:SF51">
    <property type="entry name" value="INACTIVE PHENOLPHTHIOCEROL SYNTHESIS POLYKETIDE SYNTHASE TYPE I PKS1-RELATED"/>
    <property type="match status" value="1"/>
</dbReference>
<dbReference type="Pfam" id="PF00550">
    <property type="entry name" value="PP-binding"/>
    <property type="match status" value="1"/>
</dbReference>
<evidence type="ECO:0000313" key="10">
    <source>
        <dbReference type="EMBL" id="GAA4184505.1"/>
    </source>
</evidence>
<feature type="compositionally biased region" description="Low complexity" evidence="6">
    <location>
        <begin position="1855"/>
        <end position="1867"/>
    </location>
</feature>
<dbReference type="CDD" id="cd00833">
    <property type="entry name" value="PKS"/>
    <property type="match status" value="1"/>
</dbReference>
<dbReference type="Pfam" id="PF02801">
    <property type="entry name" value="Ketoacyl-synt_C"/>
    <property type="match status" value="1"/>
</dbReference>
<dbReference type="SMART" id="SM00826">
    <property type="entry name" value="PKS_DH"/>
    <property type="match status" value="1"/>
</dbReference>
<dbReference type="Gene3D" id="3.30.70.250">
    <property type="entry name" value="Malonyl-CoA ACP transacylase, ACP-binding"/>
    <property type="match status" value="1"/>
</dbReference>
<feature type="region of interest" description="C-terminal hotdog fold" evidence="5">
    <location>
        <begin position="1539"/>
        <end position="1676"/>
    </location>
</feature>
<proteinExistence type="predicted"/>
<dbReference type="InterPro" id="IPR057326">
    <property type="entry name" value="KR_dom"/>
</dbReference>
<dbReference type="InterPro" id="IPR036736">
    <property type="entry name" value="ACP-like_sf"/>
</dbReference>
<sequence>MTGPATQPETESIPVQPPAPAPTAPGKEERDPRMAEEPTVEPIAIIGLSCRVPGAGDARQFWRNLADGVESLTHFTREEQRALGVPDHILDDPDFVPAAMMLDDHQGFDAAFFGMSIREAEIRDPQHRLFLELSHTALEDAGYDPFRYPGEIGVYAGSGSDFYQWINIRSNAQAHANAGWLAVMVGNHVDYCATLSSYKLDLRGPSYTLHTACSTSLVAIHVAAEALRNGECDMALAGSAMLDLPQGQGYVYDEDGIVSPDGHCRAFDAKAAGTIWGSGGGVVVLKRLSEAIEDGDNVRAVILGNAINNDGASKVGFSAPSMDGQAAVIAQALGVGGIDPRTITYVEAHGTGTALGDPIEVAALSNVFLQDTDDTQWCGIGSVKSNIGHLGQSAGIASIIKAILALENGLIPPTLHYESPNPKIDFSRSPFYVTGTATKWERDGFPRRAGVSSFGIGGTNAHIVLEEAPAPVREARELRPAHLLRLSGRTDTALAAAAERLAAHLEDHPDADLADVAHTLRVGRRELSRRSAVVASDVADAIAALRDPKRTVSGAVSRRTPRPAFLFSGQGSQYAGMGAELYRTEKVFRDTVDECAEILRPVLGEDLRELIFATGEEANERLRRTELTQPALFTVEYALAALWRSLGAEPAGMIGHSIGEYVAATVAGVFSLPDALRLVAARGRLVQGMPAGAMLAVQLAPDEIGPLLPDDVSVATVNGPGTCVVAGPPASIAELSALLKEEGIGRMGLRTSHAFHSSMMDPVLGEFRALVAGVERSAPSLPFLSNVTGTWITADEATDPSYWARHMREPVLFGDCVATLLADGDWIMIECGPGRQLAGLARAQTPPGAVTPLPSLPGPKDVGGDTGDTAVLSAAYGTLWVNGVALEAFGEEGRRVSLPTYPWERQRAWIDPDPRGAFVGGVANPAPVEEDLPLDRWFSVPVWRQVPPGPVPLSPVGRALVFADDGSAGLVDALRATGAEVIEVRPGDGFSSEAPEGVYTVRPFERADYDALLAAVGEVPGRVVHAWTVGDEPAAGAEETWRAQDRGFFSVLALVQALTAAQPSDGVELALLTSGAQDVTGGDLLRPEHATLAGFPRVVPLETPWLRVRHVDVEGRDWVRHAAAELGRRPEPDEAGLLPTVSVRGGRRWLQHYEQLEVPATGAASVEAASSEAVGGQAGPRDGQVYLITGGLGGIGVSLAEDLAARARVRLVLLSRAGLPDRAEWDAHEAGRAGRAIAAIRRMEEAGAEVLVLAADVTSPADMRRVREETIAGFGRVDVIVHAAGLPGGGMAEIKERAAAEEVLAPKVVGTLALREAFADLDLEAVVLCSSITAVAGGFGQVDYCAANNFLDAHARGEHGWGAATVVSANWGRWLEVGMAAEVAAPAGFVALQRGDRIRAVDHPVISAWHEADGEELGWAGGSLSPDTHWALDGHRISGVPVLPGTGHLELARCASEVVLPGTGVVELRDVVFVEPLSVADGASAEVRVTFSTEADGADFQVRSVIGGEQRTHARGTAAKVDAGPAGHADVAAIIERCTPASDEQGGVPLSGLLTLGPHWGHMREWYIGQNEALGLFDLPGELSEDLDGWGLHPALLDSATSFTWIDVVGHYLPLGYGRITVRDRLPGRFWSHLRFRDSGTDEVLAVDVTLIDSDGAIVTEISDYVLRRINTDAVVAGVTADAGAQRAATVTVPDQGGQVATAAGGPDAVGIRPAEGAEAFHRLLATPLGAQVVIAATPVATYLAGVGSVTQETVETELDPAAVSDRPRPGGAAADDYVAPRGDVETAIARLWSEVLGGERIGVDDDFFELGGNSLIAVQLIALIRKELGVRLPMRSLFEEPTVAGVTSLIEQARATTPAAETAPAPNQTMIPRLPRRSEQQ</sequence>
<evidence type="ECO:0000256" key="6">
    <source>
        <dbReference type="SAM" id="MobiDB-lite"/>
    </source>
</evidence>
<dbReference type="InterPro" id="IPR014043">
    <property type="entry name" value="Acyl_transferase_dom"/>
</dbReference>
<dbReference type="InterPro" id="IPR018201">
    <property type="entry name" value="Ketoacyl_synth_AS"/>
</dbReference>
<dbReference type="InterPro" id="IPR036291">
    <property type="entry name" value="NAD(P)-bd_dom_sf"/>
</dbReference>
<keyword evidence="2" id="KW-0597">Phosphoprotein</keyword>
<dbReference type="PROSITE" id="PS00606">
    <property type="entry name" value="KS3_1"/>
    <property type="match status" value="1"/>
</dbReference>
<evidence type="ECO:0000256" key="1">
    <source>
        <dbReference type="ARBA" id="ARBA00022450"/>
    </source>
</evidence>
<dbReference type="InterPro" id="IPR020841">
    <property type="entry name" value="PKS_Beta-ketoAc_synthase_dom"/>
</dbReference>
<feature type="region of interest" description="N-terminal hotdog fold" evidence="5">
    <location>
        <begin position="1403"/>
        <end position="1525"/>
    </location>
</feature>
<dbReference type="SMART" id="SM00823">
    <property type="entry name" value="PKS_PP"/>
    <property type="match status" value="1"/>
</dbReference>
<dbReference type="InterPro" id="IPR029058">
    <property type="entry name" value="AB_hydrolase_fold"/>
</dbReference>
<comment type="caution">
    <text evidence="10">The sequence shown here is derived from an EMBL/GenBank/DDBJ whole genome shotgun (WGS) entry which is preliminary data.</text>
</comment>
<dbReference type="InterPro" id="IPR020806">
    <property type="entry name" value="PKS_PP-bd"/>
</dbReference>
<dbReference type="InterPro" id="IPR009081">
    <property type="entry name" value="PP-bd_ACP"/>
</dbReference>
<evidence type="ECO:0000313" key="11">
    <source>
        <dbReference type="Proteomes" id="UP001501251"/>
    </source>
</evidence>
<evidence type="ECO:0000256" key="2">
    <source>
        <dbReference type="ARBA" id="ARBA00022553"/>
    </source>
</evidence>
<evidence type="ECO:0000259" key="8">
    <source>
        <dbReference type="PROSITE" id="PS52004"/>
    </source>
</evidence>
<dbReference type="PROSITE" id="PS50075">
    <property type="entry name" value="CARRIER"/>
    <property type="match status" value="1"/>
</dbReference>
<dbReference type="InterPro" id="IPR016036">
    <property type="entry name" value="Malonyl_transacylase_ACP-bd"/>
</dbReference>
<feature type="active site" description="Proton donor; for dehydratase activity" evidence="5">
    <location>
        <position position="1598"/>
    </location>
</feature>
<dbReference type="InterPro" id="IPR032821">
    <property type="entry name" value="PKS_assoc"/>
</dbReference>
<dbReference type="Pfam" id="PF21089">
    <property type="entry name" value="PKS_DH_N"/>
    <property type="match status" value="1"/>
</dbReference>
<dbReference type="PROSITE" id="PS52004">
    <property type="entry name" value="KS3_2"/>
    <property type="match status" value="1"/>
</dbReference>
<keyword evidence="3" id="KW-0808">Transferase</keyword>
<dbReference type="CDD" id="cd08953">
    <property type="entry name" value="KR_2_SDR_x"/>
    <property type="match status" value="1"/>
</dbReference>
<dbReference type="InterPro" id="IPR014031">
    <property type="entry name" value="Ketoacyl_synth_C"/>
</dbReference>
<feature type="region of interest" description="Disordered" evidence="6">
    <location>
        <begin position="1855"/>
        <end position="1882"/>
    </location>
</feature>
<dbReference type="SMART" id="SM00822">
    <property type="entry name" value="PKS_KR"/>
    <property type="match status" value="1"/>
</dbReference>
<dbReference type="Gene3D" id="3.40.50.720">
    <property type="entry name" value="NAD(P)-binding Rossmann-like Domain"/>
    <property type="match status" value="1"/>
</dbReference>
<reference evidence="11" key="1">
    <citation type="journal article" date="2019" name="Int. J. Syst. Evol. Microbiol.">
        <title>The Global Catalogue of Microorganisms (GCM) 10K type strain sequencing project: providing services to taxonomists for standard genome sequencing and annotation.</title>
        <authorList>
            <consortium name="The Broad Institute Genomics Platform"/>
            <consortium name="The Broad Institute Genome Sequencing Center for Infectious Disease"/>
            <person name="Wu L."/>
            <person name="Ma J."/>
        </authorList>
    </citation>
    <scope>NUCLEOTIDE SEQUENCE [LARGE SCALE GENOMIC DNA]</scope>
    <source>
        <strain evidence="11">JCM 17388</strain>
    </source>
</reference>
<dbReference type="PANTHER" id="PTHR43775">
    <property type="entry name" value="FATTY ACID SYNTHASE"/>
    <property type="match status" value="1"/>
</dbReference>
<feature type="region of interest" description="Disordered" evidence="6">
    <location>
        <begin position="1"/>
        <end position="36"/>
    </location>
</feature>
<dbReference type="Pfam" id="PF00698">
    <property type="entry name" value="Acyl_transf_1"/>
    <property type="match status" value="1"/>
</dbReference>
<dbReference type="InterPro" id="IPR013968">
    <property type="entry name" value="PKS_KR"/>
</dbReference>
<dbReference type="SUPFAM" id="SSF55048">
    <property type="entry name" value="Probable ACP-binding domain of malonyl-CoA ACP transacylase"/>
    <property type="match status" value="1"/>
</dbReference>
<dbReference type="InterPro" id="IPR016039">
    <property type="entry name" value="Thiolase-like"/>
</dbReference>
<feature type="compositionally biased region" description="Basic and acidic residues" evidence="6">
    <location>
        <begin position="26"/>
        <end position="36"/>
    </location>
</feature>
<dbReference type="InterPro" id="IPR020807">
    <property type="entry name" value="PKS_DH"/>
</dbReference>
<accession>A0ABP8AII7</accession>
<keyword evidence="11" id="KW-1185">Reference proteome</keyword>
<dbReference type="InterPro" id="IPR016035">
    <property type="entry name" value="Acyl_Trfase/lysoPLipase"/>
</dbReference>
<feature type="compositionally biased region" description="Polar residues" evidence="6">
    <location>
        <begin position="1"/>
        <end position="10"/>
    </location>
</feature>
<dbReference type="SUPFAM" id="SSF53901">
    <property type="entry name" value="Thiolase-like"/>
    <property type="match status" value="1"/>
</dbReference>